<keyword evidence="2" id="KW-1185">Reference proteome</keyword>
<gene>
    <name evidence="1" type="ORF">GSI_02684</name>
</gene>
<reference evidence="1 2" key="1">
    <citation type="journal article" date="2015" name="Sci. Rep.">
        <title>Chromosome-level genome map provides insights into diverse defense mechanisms in the medicinal fungus Ganoderma sinense.</title>
        <authorList>
            <person name="Zhu Y."/>
            <person name="Xu J."/>
            <person name="Sun C."/>
            <person name="Zhou S."/>
            <person name="Xu H."/>
            <person name="Nelson D.R."/>
            <person name="Qian J."/>
            <person name="Song J."/>
            <person name="Luo H."/>
            <person name="Xiang L."/>
            <person name="Li Y."/>
            <person name="Xu Z."/>
            <person name="Ji A."/>
            <person name="Wang L."/>
            <person name="Lu S."/>
            <person name="Hayward A."/>
            <person name="Sun W."/>
            <person name="Li X."/>
            <person name="Schwartz D.C."/>
            <person name="Wang Y."/>
            <person name="Chen S."/>
        </authorList>
    </citation>
    <scope>NUCLEOTIDE SEQUENCE [LARGE SCALE GENOMIC DNA]</scope>
    <source>
        <strain evidence="1 2">ZZ0214-1</strain>
    </source>
</reference>
<dbReference type="Proteomes" id="UP000230002">
    <property type="component" value="Unassembled WGS sequence"/>
</dbReference>
<protein>
    <submittedName>
        <fullName evidence="1">Uncharacterized protein</fullName>
    </submittedName>
</protein>
<proteinExistence type="predicted"/>
<dbReference type="EMBL" id="AYKW01000004">
    <property type="protein sequence ID" value="PIL34897.1"/>
    <property type="molecule type" value="Genomic_DNA"/>
</dbReference>
<comment type="caution">
    <text evidence="1">The sequence shown here is derived from an EMBL/GenBank/DDBJ whole genome shotgun (WGS) entry which is preliminary data.</text>
</comment>
<organism evidence="1 2">
    <name type="scientific">Ganoderma sinense ZZ0214-1</name>
    <dbReference type="NCBI Taxonomy" id="1077348"/>
    <lineage>
        <taxon>Eukaryota</taxon>
        <taxon>Fungi</taxon>
        <taxon>Dikarya</taxon>
        <taxon>Basidiomycota</taxon>
        <taxon>Agaricomycotina</taxon>
        <taxon>Agaricomycetes</taxon>
        <taxon>Polyporales</taxon>
        <taxon>Polyporaceae</taxon>
        <taxon>Ganoderma</taxon>
    </lineage>
</organism>
<name>A0A2G8SM99_9APHY</name>
<evidence type="ECO:0000313" key="1">
    <source>
        <dbReference type="EMBL" id="PIL34897.1"/>
    </source>
</evidence>
<sequence length="177" mass="20064">MPSFNVSRRKYSIAIHETGSHMFASFTPASAHGEAEDLQSFIRRARFAEITELELLFHDPKDPLVCHCNGETSDTQSHKPCNSTIEWLWPTRNRGAVSDAVLLCKNVGKRLHKVTIHTCLPNKLVYFTHSVKVLIRRHCPNVHWQKIKILDTSQSVRSSLNAECVLVEKLHGLTIQG</sequence>
<accession>A0A2G8SM99</accession>
<dbReference type="AlphaFoldDB" id="A0A2G8SM99"/>
<evidence type="ECO:0000313" key="2">
    <source>
        <dbReference type="Proteomes" id="UP000230002"/>
    </source>
</evidence>